<protein>
    <submittedName>
        <fullName evidence="2">Uncharacterized protein</fullName>
    </submittedName>
</protein>
<organism evidence="2 3">
    <name type="scientific">Etheostoma spectabile</name>
    <name type="common">orangethroat darter</name>
    <dbReference type="NCBI Taxonomy" id="54343"/>
    <lineage>
        <taxon>Eukaryota</taxon>
        <taxon>Metazoa</taxon>
        <taxon>Chordata</taxon>
        <taxon>Craniata</taxon>
        <taxon>Vertebrata</taxon>
        <taxon>Euteleostomi</taxon>
        <taxon>Actinopterygii</taxon>
        <taxon>Neopterygii</taxon>
        <taxon>Teleostei</taxon>
        <taxon>Neoteleostei</taxon>
        <taxon>Acanthomorphata</taxon>
        <taxon>Eupercaria</taxon>
        <taxon>Perciformes</taxon>
        <taxon>Percoidei</taxon>
        <taxon>Percidae</taxon>
        <taxon>Etheostomatinae</taxon>
        <taxon>Etheostoma</taxon>
    </lineage>
</organism>
<feature type="compositionally biased region" description="Basic and acidic residues" evidence="1">
    <location>
        <begin position="1"/>
        <end position="24"/>
    </location>
</feature>
<keyword evidence="3" id="KW-1185">Reference proteome</keyword>
<evidence type="ECO:0000313" key="2">
    <source>
        <dbReference type="EMBL" id="KAA8579483.1"/>
    </source>
</evidence>
<proteinExistence type="predicted"/>
<evidence type="ECO:0000313" key="3">
    <source>
        <dbReference type="Proteomes" id="UP000327493"/>
    </source>
</evidence>
<dbReference type="EMBL" id="VOFY01000024">
    <property type="protein sequence ID" value="KAA8579483.1"/>
    <property type="molecule type" value="Genomic_DNA"/>
</dbReference>
<dbReference type="AlphaFoldDB" id="A0A5J5CEQ9"/>
<gene>
    <name evidence="2" type="ORF">FQN60_006576</name>
</gene>
<evidence type="ECO:0000256" key="1">
    <source>
        <dbReference type="SAM" id="MobiDB-lite"/>
    </source>
</evidence>
<sequence>MEEGEVVWRDVNQGERRGNTDSKSKVPHHHGHRRANDITDHLRRLTVAELLRSKSPREPNTEHLQGNVYHDRGLLGVTAGIGGLAAVDTRVLDDGVVNDEPGS</sequence>
<reference evidence="2 3" key="1">
    <citation type="submission" date="2019-08" db="EMBL/GenBank/DDBJ databases">
        <title>A chromosome-level genome assembly, high-density linkage maps, and genome scans reveal the genomic architecture of hybrid incompatibilities underlying speciation via character displacement in darters (Percidae: Etheostominae).</title>
        <authorList>
            <person name="Moran R.L."/>
            <person name="Catchen J.M."/>
            <person name="Fuller R.C."/>
        </authorList>
    </citation>
    <scope>NUCLEOTIDE SEQUENCE [LARGE SCALE GENOMIC DNA]</scope>
    <source>
        <strain evidence="2">EspeVRDwgs_2016</strain>
        <tissue evidence="2">Muscle</tissue>
    </source>
</reference>
<feature type="region of interest" description="Disordered" evidence="1">
    <location>
        <begin position="1"/>
        <end position="40"/>
    </location>
</feature>
<dbReference type="Proteomes" id="UP000327493">
    <property type="component" value="Chromosome 24"/>
</dbReference>
<comment type="caution">
    <text evidence="2">The sequence shown here is derived from an EMBL/GenBank/DDBJ whole genome shotgun (WGS) entry which is preliminary data.</text>
</comment>
<name>A0A5J5CEQ9_9PERO</name>
<accession>A0A5J5CEQ9</accession>